<dbReference type="PROSITE" id="PS51186">
    <property type="entry name" value="GNAT"/>
    <property type="match status" value="1"/>
</dbReference>
<reference evidence="4 5" key="1">
    <citation type="submission" date="2021-08" db="EMBL/GenBank/DDBJ databases">
        <authorList>
            <person name="Tuo L."/>
        </authorList>
    </citation>
    <scope>NUCLEOTIDE SEQUENCE [LARGE SCALE GENOMIC DNA]</scope>
    <source>
        <strain evidence="4 5">JCM 31229</strain>
    </source>
</reference>
<evidence type="ECO:0000313" key="4">
    <source>
        <dbReference type="EMBL" id="MBY8824708.1"/>
    </source>
</evidence>
<accession>A0ABS7PTP1</accession>
<dbReference type="PANTHER" id="PTHR43877:SF1">
    <property type="entry name" value="ACETYLTRANSFERASE"/>
    <property type="match status" value="1"/>
</dbReference>
<proteinExistence type="predicted"/>
<keyword evidence="2 4" id="KW-0012">Acyltransferase</keyword>
<comment type="caution">
    <text evidence="4">The sequence shown here is derived from an EMBL/GenBank/DDBJ whole genome shotgun (WGS) entry which is preliminary data.</text>
</comment>
<keyword evidence="1 4" id="KW-0808">Transferase</keyword>
<feature type="domain" description="N-acetyltransferase" evidence="3">
    <location>
        <begin position="3"/>
        <end position="163"/>
    </location>
</feature>
<organism evidence="4 5">
    <name type="scientific">Sphingomonas colocasiae</name>
    <dbReference type="NCBI Taxonomy" id="1848973"/>
    <lineage>
        <taxon>Bacteria</taxon>
        <taxon>Pseudomonadati</taxon>
        <taxon>Pseudomonadota</taxon>
        <taxon>Alphaproteobacteria</taxon>
        <taxon>Sphingomonadales</taxon>
        <taxon>Sphingomonadaceae</taxon>
        <taxon>Sphingomonas</taxon>
    </lineage>
</organism>
<dbReference type="EC" id="2.3.1.-" evidence="4"/>
<dbReference type="PANTHER" id="PTHR43877">
    <property type="entry name" value="AMINOALKYLPHOSPHONATE N-ACETYLTRANSFERASE-RELATED-RELATED"/>
    <property type="match status" value="1"/>
</dbReference>
<dbReference type="Gene3D" id="3.40.630.30">
    <property type="match status" value="1"/>
</dbReference>
<evidence type="ECO:0000256" key="1">
    <source>
        <dbReference type="ARBA" id="ARBA00022679"/>
    </source>
</evidence>
<keyword evidence="5" id="KW-1185">Reference proteome</keyword>
<protein>
    <submittedName>
        <fullName evidence="4">GNAT family N-acetyltransferase</fullName>
        <ecNumber evidence="4">2.3.1.-</ecNumber>
    </submittedName>
</protein>
<dbReference type="InterPro" id="IPR016181">
    <property type="entry name" value="Acyl_CoA_acyltransferase"/>
</dbReference>
<evidence type="ECO:0000259" key="3">
    <source>
        <dbReference type="PROSITE" id="PS51186"/>
    </source>
</evidence>
<name>A0ABS7PTP1_9SPHN</name>
<dbReference type="GO" id="GO:0016746">
    <property type="term" value="F:acyltransferase activity"/>
    <property type="evidence" value="ECO:0007669"/>
    <property type="project" value="UniProtKB-KW"/>
</dbReference>
<dbReference type="Pfam" id="PF00583">
    <property type="entry name" value="Acetyltransf_1"/>
    <property type="match status" value="1"/>
</dbReference>
<dbReference type="SUPFAM" id="SSF55729">
    <property type="entry name" value="Acyl-CoA N-acyltransferases (Nat)"/>
    <property type="match status" value="1"/>
</dbReference>
<evidence type="ECO:0000313" key="5">
    <source>
        <dbReference type="Proteomes" id="UP000706039"/>
    </source>
</evidence>
<evidence type="ECO:0000256" key="2">
    <source>
        <dbReference type="ARBA" id="ARBA00023315"/>
    </source>
</evidence>
<dbReference type="EMBL" id="JAINVV010000009">
    <property type="protein sequence ID" value="MBY8824708.1"/>
    <property type="molecule type" value="Genomic_DNA"/>
</dbReference>
<gene>
    <name evidence="4" type="ORF">K7G82_20560</name>
</gene>
<sequence>MTLEIRRFHPEDQEAMLRFARALPEHDLLFVGRDLKNRKVVEAWLARIDDGHIDSLVAVGPQGIVATSAIMRDPLGWSPHVGEVRLLVSIEMRGRGLGRTMLQESFRIAVDRDLKKLTARMTPDQTGAIALFQNLGFRAEALLKDHVMRRDGKVHDLAIFSHDVAKIAARLPARDAE</sequence>
<dbReference type="InterPro" id="IPR000182">
    <property type="entry name" value="GNAT_dom"/>
</dbReference>
<dbReference type="Proteomes" id="UP000706039">
    <property type="component" value="Unassembled WGS sequence"/>
</dbReference>
<dbReference type="InterPro" id="IPR050832">
    <property type="entry name" value="Bact_Acetyltransf"/>
</dbReference>